<evidence type="ECO:0000313" key="3">
    <source>
        <dbReference type="EMBL" id="CAH0022870.1"/>
    </source>
</evidence>
<evidence type="ECO:0000256" key="2">
    <source>
        <dbReference type="SAM" id="Phobius"/>
    </source>
</evidence>
<feature type="transmembrane region" description="Helical" evidence="2">
    <location>
        <begin position="1445"/>
        <end position="1463"/>
    </location>
</feature>
<feature type="region of interest" description="Disordered" evidence="1">
    <location>
        <begin position="1"/>
        <end position="25"/>
    </location>
</feature>
<keyword evidence="2" id="KW-0812">Transmembrane</keyword>
<keyword evidence="2" id="KW-0472">Membrane</keyword>
<accession>A0A9N9YIW3</accession>
<feature type="region of interest" description="Disordered" evidence="1">
    <location>
        <begin position="1525"/>
        <end position="1552"/>
    </location>
</feature>
<organism evidence="3 4">
    <name type="scientific">Clonostachys rhizophaga</name>
    <dbReference type="NCBI Taxonomy" id="160324"/>
    <lineage>
        <taxon>Eukaryota</taxon>
        <taxon>Fungi</taxon>
        <taxon>Dikarya</taxon>
        <taxon>Ascomycota</taxon>
        <taxon>Pezizomycotina</taxon>
        <taxon>Sordariomycetes</taxon>
        <taxon>Hypocreomycetidae</taxon>
        <taxon>Hypocreales</taxon>
        <taxon>Bionectriaceae</taxon>
        <taxon>Clonostachys</taxon>
    </lineage>
</organism>
<feature type="transmembrane region" description="Helical" evidence="2">
    <location>
        <begin position="1413"/>
        <end position="1433"/>
    </location>
</feature>
<sequence length="1552" mass="179061">MYGESQGPEPRNHLPNSTEQPAPGASVCNSHYVAWEQAPNPKSHFSIGDQGATASINAYGQIILFRNFLGVEPAGFIALEQLYDSIAATKFDHCMAERAKQLEWMSRNPLPIGETAFGLKFPGLEIGKELPRLSLLRYRWPRYQYRTDKWELDIHWMMHDGHLLQQCIVRNLEPSPLDVEFEFCNPGSSMVVRDLRYTPIVLHSGQYSSQACPDGRGWCLTKRLVMSRETALKRRQFYSPSSLHVHATEDSDGPHSRESAGVVVSVFLNGEPMRWKAATSAWAHRLEARTNSDIFPSSNSMEVIVAYRLRHSDDFDANLGATPIPAAAVKAGEFLRKEPFSPIRISEIDLANDYQSFRSPDPAINGTDNLNENILEAFEDTASPDKHIEFLIRRHLEHILSVCAIPVQQPHSKQAELGTAWFKPGPGVVPIALTCGDMSEHTIYTSSSFFAFMFLLEAARRLKRIHPADKYVSAMLVRISTVCEGHMEWLKLAELDEGIFSLEYWPTGKIKYVRRSFLSELRMRSFDTSFHIIKAGEFAKVYNGPATKELARVVVDKVWECWIENLRLSDKRGVSVWPHYFPKLKEVAKEFRLSDQLWIWKALSIVEETKISPPSAPDSQKMGDSELPRSFSPRDLQRGIVKRFTTRNPLIKQRTLAVTRSARRVRFTFHAQDTVLFYGEDWGFFDKEAKSWSNLINLQKICVGNQTLEWDNALRYGLALMMAVRENSINGQHPRELIKSAFFRLINASGQNGFFPGKLDFETKEPMQPQTDRDEIRFFNNSFQIPFILFMNAIQISKAYQRPWKIDYERPSIDELHNMRLQMESPIQLKTEKSDPNPNSEAASWLKKYLLLSPQNDPINTIDIHEEEWLYNYPEFFSSEKIMSQELFRNTLQRMQTSKYGSECSTITRGVEEYLLKLRQDPRLSEKETNVPFSGWGAFDNISKTARVLDAAKKRPTEKNAIPTTRQPSDSCCFYLQATNSALWEHIGGARDAPHAKKRFIWLYRADRETALACYMSSPESSRYEISQYFDRHSQYEKVFSETVDKLSNSWTTEFHLSFHRLLRPGESKDAGIPERREETLPGRKEKQIVKCSLSFYFTGDFFDKYWTCYSAEYPPVEAGSLLLPFLHLDQNTGRLWSQRKILELWLFDIVMNKVLEGATEIYQEIASEFGFRNDVFTISITDSEDYFSRDWLRLQHMLEAIELDLTESTKIMKRWENRDSDRDGQHPRWTEKDEWKYGDDVKYWTGVTNGKIKSLQNLLDKMRALKVVIIQSQEHVRGDLSLRGAENIRFFTYVTVIFLPLSFSAGVMGMDGAPSGSLMASMIIYAIVSLALTFIALYNAAPVGKILRKVFKSYYQSFTDSTMQQSSLVRLPRFSSRSNLDTDTLSTDETGVGSEENPTLHPKPEEGYNAHFWFWFTYIVIELPARCVILGYDALKDGSFKWKAFYHVPTAIVMLPVCLLSFAIRVAFYNLIDLLKLTGGWVIWFFFSPYNENNKESQEHFRWLIQPPEYVRPMHKIHDKMEEMRKRWDSEQTEAKKGGKPNEKPDDRVRS</sequence>
<feature type="transmembrane region" description="Helical" evidence="2">
    <location>
        <begin position="1323"/>
        <end position="1342"/>
    </location>
</feature>
<evidence type="ECO:0000256" key="1">
    <source>
        <dbReference type="SAM" id="MobiDB-lite"/>
    </source>
</evidence>
<reference evidence="3" key="1">
    <citation type="submission" date="2021-10" db="EMBL/GenBank/DDBJ databases">
        <authorList>
            <person name="Piombo E."/>
        </authorList>
    </citation>
    <scope>NUCLEOTIDE SEQUENCE</scope>
</reference>
<dbReference type="OrthoDB" id="5361176at2759"/>
<dbReference type="Proteomes" id="UP000696573">
    <property type="component" value="Unassembled WGS sequence"/>
</dbReference>
<gene>
    <name evidence="3" type="ORF">CRHIZ90672A_00015219</name>
</gene>
<keyword evidence="2" id="KW-1133">Transmembrane helix</keyword>
<dbReference type="EMBL" id="CABFNQ020000687">
    <property type="protein sequence ID" value="CAH0022870.1"/>
    <property type="molecule type" value="Genomic_DNA"/>
</dbReference>
<dbReference type="Gene3D" id="1.20.58.340">
    <property type="entry name" value="Magnesium transport protein CorA, transmembrane region"/>
    <property type="match status" value="1"/>
</dbReference>
<comment type="caution">
    <text evidence="3">The sequence shown here is derived from an EMBL/GenBank/DDBJ whole genome shotgun (WGS) entry which is preliminary data.</text>
</comment>
<protein>
    <submittedName>
        <fullName evidence="3">Uncharacterized protein</fullName>
    </submittedName>
</protein>
<feature type="compositionally biased region" description="Polar residues" evidence="1">
    <location>
        <begin position="1380"/>
        <end position="1390"/>
    </location>
</feature>
<feature type="region of interest" description="Disordered" evidence="1">
    <location>
        <begin position="1380"/>
        <end position="1404"/>
    </location>
</feature>
<feature type="transmembrane region" description="Helical" evidence="2">
    <location>
        <begin position="1291"/>
        <end position="1311"/>
    </location>
</feature>
<proteinExistence type="predicted"/>
<keyword evidence="4" id="KW-1185">Reference proteome</keyword>
<name>A0A9N9YIW3_9HYPO</name>
<evidence type="ECO:0000313" key="4">
    <source>
        <dbReference type="Proteomes" id="UP000696573"/>
    </source>
</evidence>